<comment type="similarity">
    <text evidence="2">Belongs to the archaeal RpoM/eukaryotic RPA12/RPB9/RPC11 RNA polymerase family.</text>
</comment>
<reference evidence="10 11" key="1">
    <citation type="journal article" date="2014" name="Genome Biol. Evol.">
        <title>Comparative genomics and transcriptomics analyses reveal divergent lifestyle features of nematode endoparasitic fungus Hirsutella minnesotensis.</title>
        <authorList>
            <person name="Lai Y."/>
            <person name="Liu K."/>
            <person name="Zhang X."/>
            <person name="Zhang X."/>
            <person name="Li K."/>
            <person name="Wang N."/>
            <person name="Shu C."/>
            <person name="Wu Y."/>
            <person name="Wang C."/>
            <person name="Bushley K.E."/>
            <person name="Xiang M."/>
            <person name="Liu X."/>
        </authorList>
    </citation>
    <scope>NUCLEOTIDE SEQUENCE [LARGE SCALE GENOMIC DNA]</scope>
    <source>
        <strain evidence="10 11">3608</strain>
    </source>
</reference>
<keyword evidence="8" id="KW-0539">Nucleus</keyword>
<dbReference type="PANTHER" id="PTHR11239">
    <property type="entry name" value="DNA-DIRECTED RNA POLYMERASE"/>
    <property type="match status" value="1"/>
</dbReference>
<evidence type="ECO:0000256" key="7">
    <source>
        <dbReference type="ARBA" id="ARBA00023163"/>
    </source>
</evidence>
<evidence type="ECO:0000313" key="11">
    <source>
        <dbReference type="Proteomes" id="UP000054481"/>
    </source>
</evidence>
<evidence type="ECO:0000256" key="8">
    <source>
        <dbReference type="ARBA" id="ARBA00023242"/>
    </source>
</evidence>
<dbReference type="GO" id="GO:0001193">
    <property type="term" value="P:maintenance of transcriptional fidelity during transcription elongation by RNA polymerase II"/>
    <property type="evidence" value="ECO:0007669"/>
    <property type="project" value="TreeGrafter"/>
</dbReference>
<dbReference type="GO" id="GO:0005730">
    <property type="term" value="C:nucleolus"/>
    <property type="evidence" value="ECO:0007669"/>
    <property type="project" value="UniProtKB-SubCell"/>
</dbReference>
<organism evidence="10 11">
    <name type="scientific">Hirsutella minnesotensis 3608</name>
    <dbReference type="NCBI Taxonomy" id="1043627"/>
    <lineage>
        <taxon>Eukaryota</taxon>
        <taxon>Fungi</taxon>
        <taxon>Dikarya</taxon>
        <taxon>Ascomycota</taxon>
        <taxon>Pezizomycotina</taxon>
        <taxon>Sordariomycetes</taxon>
        <taxon>Hypocreomycetidae</taxon>
        <taxon>Hypocreales</taxon>
        <taxon>Ophiocordycipitaceae</taxon>
        <taxon>Hirsutella</taxon>
    </lineage>
</organism>
<protein>
    <recommendedName>
        <fullName evidence="9">DNA-directed RNA polymerase II subunit RPB9-like zinc ribbon domain-containing protein</fullName>
    </recommendedName>
</protein>
<evidence type="ECO:0000256" key="3">
    <source>
        <dbReference type="ARBA" id="ARBA00022478"/>
    </source>
</evidence>
<dbReference type="EMBL" id="KQ030521">
    <property type="protein sequence ID" value="KJZ74910.1"/>
    <property type="molecule type" value="Genomic_DNA"/>
</dbReference>
<dbReference type="OrthoDB" id="282270at2759"/>
<dbReference type="GO" id="GO:0006283">
    <property type="term" value="P:transcription-coupled nucleotide-excision repair"/>
    <property type="evidence" value="ECO:0007669"/>
    <property type="project" value="TreeGrafter"/>
</dbReference>
<gene>
    <name evidence="10" type="ORF">HIM_05641</name>
</gene>
<proteinExistence type="inferred from homology"/>
<evidence type="ECO:0000256" key="2">
    <source>
        <dbReference type="ARBA" id="ARBA00008925"/>
    </source>
</evidence>
<dbReference type="GO" id="GO:0008270">
    <property type="term" value="F:zinc ion binding"/>
    <property type="evidence" value="ECO:0007669"/>
    <property type="project" value="UniProtKB-KW"/>
</dbReference>
<dbReference type="Gene3D" id="2.20.25.10">
    <property type="match status" value="1"/>
</dbReference>
<evidence type="ECO:0000256" key="4">
    <source>
        <dbReference type="ARBA" id="ARBA00022723"/>
    </source>
</evidence>
<dbReference type="GO" id="GO:0006367">
    <property type="term" value="P:transcription initiation at RNA polymerase II promoter"/>
    <property type="evidence" value="ECO:0007669"/>
    <property type="project" value="TreeGrafter"/>
</dbReference>
<keyword evidence="3" id="KW-0240">DNA-directed RNA polymerase</keyword>
<accession>A0A0F7ZP55</accession>
<evidence type="ECO:0000256" key="6">
    <source>
        <dbReference type="ARBA" id="ARBA00022833"/>
    </source>
</evidence>
<comment type="subcellular location">
    <subcellularLocation>
        <location evidence="1">Nucleus</location>
        <location evidence="1">Nucleolus</location>
    </subcellularLocation>
</comment>
<dbReference type="InterPro" id="IPR012164">
    <property type="entry name" value="Rpa12/Rpb9/Rpc10/TFS"/>
</dbReference>
<evidence type="ECO:0000259" key="9">
    <source>
        <dbReference type="SMART" id="SM00661"/>
    </source>
</evidence>
<name>A0A0F7ZP55_9HYPO</name>
<keyword evidence="5" id="KW-0863">Zinc-finger</keyword>
<dbReference type="Pfam" id="PF02150">
    <property type="entry name" value="Zn_ribbon_RPB9"/>
    <property type="match status" value="1"/>
</dbReference>
<dbReference type="GO" id="GO:0005665">
    <property type="term" value="C:RNA polymerase II, core complex"/>
    <property type="evidence" value="ECO:0007669"/>
    <property type="project" value="TreeGrafter"/>
</dbReference>
<dbReference type="AlphaFoldDB" id="A0A0F7ZP55"/>
<dbReference type="GO" id="GO:0003899">
    <property type="term" value="F:DNA-directed RNA polymerase activity"/>
    <property type="evidence" value="ECO:0007669"/>
    <property type="project" value="InterPro"/>
</dbReference>
<dbReference type="SUPFAM" id="SSF57783">
    <property type="entry name" value="Zinc beta-ribbon"/>
    <property type="match status" value="1"/>
</dbReference>
<dbReference type="FunFam" id="2.20.25.10:FF:000008">
    <property type="entry name" value="DNA-directed RNA polymerase II subunit RPB9"/>
    <property type="match status" value="1"/>
</dbReference>
<keyword evidence="6" id="KW-0862">Zinc</keyword>
<keyword evidence="11" id="KW-1185">Reference proteome</keyword>
<keyword evidence="7" id="KW-0804">Transcription</keyword>
<evidence type="ECO:0000256" key="5">
    <source>
        <dbReference type="ARBA" id="ARBA00022771"/>
    </source>
</evidence>
<sequence>MASPHSTTSQEDAGPKKLEQITFRFCSECSNMLYPKEDEDAHKLQFTCRTCQYTEEAASTCVFRNVLNNSAGETAGVTQDVGSDPTVSELPPVFCLTCDNIISCGFCSQPAAYISVVPRERKREGDMSIAHFVLGLADLENADPFAEYDEEPEGVADGSADEGYSTADASTIGSVNDDSVMSAVTSPLEWNGSFGAPSNRSSSDSLMLDYGLGQGHNCSKRHSLATPSTYAMVVRL</sequence>
<feature type="domain" description="DNA-directed RNA polymerase II subunit RPB9-like zinc ribbon" evidence="9">
    <location>
        <begin position="24"/>
        <end position="77"/>
    </location>
</feature>
<keyword evidence="4" id="KW-0479">Metal-binding</keyword>
<dbReference type="Proteomes" id="UP000054481">
    <property type="component" value="Unassembled WGS sequence"/>
</dbReference>
<dbReference type="SMART" id="SM00661">
    <property type="entry name" value="RPOL9"/>
    <property type="match status" value="1"/>
</dbReference>
<dbReference type="PANTHER" id="PTHR11239:SF1">
    <property type="entry name" value="DNA-DIRECTED RNA POLYMERASE II SUBUNIT RPB9"/>
    <property type="match status" value="1"/>
</dbReference>
<evidence type="ECO:0000313" key="10">
    <source>
        <dbReference type="EMBL" id="KJZ74910.1"/>
    </source>
</evidence>
<dbReference type="InterPro" id="IPR001529">
    <property type="entry name" value="Zn_ribbon_RPB9"/>
</dbReference>
<evidence type="ECO:0000256" key="1">
    <source>
        <dbReference type="ARBA" id="ARBA00004604"/>
    </source>
</evidence>